<dbReference type="PROSITE" id="PS50878">
    <property type="entry name" value="RT_POL"/>
    <property type="match status" value="1"/>
</dbReference>
<dbReference type="Pfam" id="PF01844">
    <property type="entry name" value="HNH"/>
    <property type="match status" value="1"/>
</dbReference>
<dbReference type="OrthoDB" id="9793236at2"/>
<dbReference type="Gene3D" id="1.10.30.50">
    <property type="match status" value="1"/>
</dbReference>
<dbReference type="PANTHER" id="PTHR34047">
    <property type="entry name" value="NUCLEAR INTRON MATURASE 1, MITOCHONDRIAL-RELATED"/>
    <property type="match status" value="1"/>
</dbReference>
<name>A0A380BEW4_SPOPA</name>
<organism evidence="2 3">
    <name type="scientific">Sporosarcina pasteurii</name>
    <name type="common">Bacillus pasteurii</name>
    <dbReference type="NCBI Taxonomy" id="1474"/>
    <lineage>
        <taxon>Bacteria</taxon>
        <taxon>Bacillati</taxon>
        <taxon>Bacillota</taxon>
        <taxon>Bacilli</taxon>
        <taxon>Bacillales</taxon>
        <taxon>Caryophanaceae</taxon>
        <taxon>Sporosarcina</taxon>
    </lineage>
</organism>
<dbReference type="InterPro" id="IPR051083">
    <property type="entry name" value="GrpII_Intron_Splice-Mob/Def"/>
</dbReference>
<dbReference type="InterPro" id="IPR002711">
    <property type="entry name" value="HNH"/>
</dbReference>
<evidence type="ECO:0000313" key="3">
    <source>
        <dbReference type="Proteomes" id="UP000254519"/>
    </source>
</evidence>
<dbReference type="GO" id="GO:0008270">
    <property type="term" value="F:zinc ion binding"/>
    <property type="evidence" value="ECO:0007669"/>
    <property type="project" value="InterPro"/>
</dbReference>
<dbReference type="CDD" id="cd00085">
    <property type="entry name" value="HNHc"/>
    <property type="match status" value="1"/>
</dbReference>
<sequence>MSTQLRHNEYYNMQTKLDELYERSKNNGLEGYDLYGKITEKHNILLAYRNIKSNTGSKTAGVDGKTIADFKIESEDSLVNEIVNCLDNYEPNGVRRVEIPKPNGKTRPLGIPTMRDRLIQQMFKQILEPICEAKFYNHSYGFRPNRATKHAMARCQHLINRNGLHYVVDIDIKGFFDNVNHNKLVKQLYNMGIKDRRVLAVINKMLKAPIEITGVPTKGTPQGGILSPLLSNVVLNDLDHWISNQWESLNTNHKYSDNGCKYRSLKKTNLKEMFIVRYADDFKIFARNHKSAYKIYHGVKKYLKNNLDLEISPEKSKITNLRKNKSEFLGFTLEAKRKTKKYVAITHVAPNKKNEIVNKARELIKNIQKDTSVKSVNHYNSYVMGIKNYYKSATHVSIDFAKIAYRLFRTLYNRLKSIGKYGVPRKPSETYKLFNKNNYKTFEVLGVHLHPIADVRTLDNRNFKQSICNYTSEGRNDKQIIKGSIALELQLMLMNTHEGQTVEYTDNRLSRYSMQKGICAITGEFIYSYDVHCHHILPKSLGGTDEYRNLVIVNRTVHKLIHAVTDKTIERYMQILKLNGKQLEKLNKYRKKCNLTEII</sequence>
<keyword evidence="3" id="KW-1185">Reference proteome</keyword>
<gene>
    <name evidence="2" type="primary">ltrA_1</name>
    <name evidence="2" type="ORF">NCTC4822_00526</name>
</gene>
<dbReference type="GO" id="GO:0003676">
    <property type="term" value="F:nucleic acid binding"/>
    <property type="evidence" value="ECO:0007669"/>
    <property type="project" value="InterPro"/>
</dbReference>
<dbReference type="NCBIfam" id="TIGR04416">
    <property type="entry name" value="group_II_RT_mat"/>
    <property type="match status" value="1"/>
</dbReference>
<reference evidence="2 3" key="1">
    <citation type="submission" date="2018-06" db="EMBL/GenBank/DDBJ databases">
        <authorList>
            <consortium name="Pathogen Informatics"/>
            <person name="Doyle S."/>
        </authorList>
    </citation>
    <scope>NUCLEOTIDE SEQUENCE [LARGE SCALE GENOMIC DNA]</scope>
    <source>
        <strain evidence="3">ATCC 11859 / DSM 33 / NCIB 8841 / NCTC 4822</strain>
    </source>
</reference>
<dbReference type="SMART" id="SM00507">
    <property type="entry name" value="HNHc"/>
    <property type="match status" value="1"/>
</dbReference>
<dbReference type="InterPro" id="IPR000477">
    <property type="entry name" value="RT_dom"/>
</dbReference>
<proteinExistence type="predicted"/>
<dbReference type="InterPro" id="IPR043502">
    <property type="entry name" value="DNA/RNA_pol_sf"/>
</dbReference>
<dbReference type="AlphaFoldDB" id="A0A380BEW4"/>
<dbReference type="InterPro" id="IPR003615">
    <property type="entry name" value="HNH_nuc"/>
</dbReference>
<accession>A0A380BEW4</accession>
<evidence type="ECO:0000313" key="2">
    <source>
        <dbReference type="EMBL" id="SUI99233.1"/>
    </source>
</evidence>
<dbReference type="PANTHER" id="PTHR34047:SF8">
    <property type="entry name" value="PROTEIN YKFC"/>
    <property type="match status" value="1"/>
</dbReference>
<dbReference type="RefSeq" id="WP_115360012.1">
    <property type="nucleotide sequence ID" value="NZ_CP038012.1"/>
</dbReference>
<dbReference type="EMBL" id="UGYZ01000002">
    <property type="protein sequence ID" value="SUI99233.1"/>
    <property type="molecule type" value="Genomic_DNA"/>
</dbReference>
<dbReference type="SUPFAM" id="SSF56672">
    <property type="entry name" value="DNA/RNA polymerases"/>
    <property type="match status" value="1"/>
</dbReference>
<feature type="domain" description="Reverse transcriptase" evidence="1">
    <location>
        <begin position="80"/>
        <end position="333"/>
    </location>
</feature>
<evidence type="ECO:0000259" key="1">
    <source>
        <dbReference type="PROSITE" id="PS50878"/>
    </source>
</evidence>
<protein>
    <submittedName>
        <fullName evidence="2">Group II intron-encoded protein ltrA</fullName>
    </submittedName>
</protein>
<dbReference type="GO" id="GO:0004519">
    <property type="term" value="F:endonuclease activity"/>
    <property type="evidence" value="ECO:0007669"/>
    <property type="project" value="InterPro"/>
</dbReference>
<dbReference type="InterPro" id="IPR030931">
    <property type="entry name" value="Group_II_RT_mat"/>
</dbReference>
<dbReference type="Proteomes" id="UP000254519">
    <property type="component" value="Unassembled WGS sequence"/>
</dbReference>
<dbReference type="Pfam" id="PF00078">
    <property type="entry name" value="RVT_1"/>
    <property type="match status" value="1"/>
</dbReference>
<dbReference type="CDD" id="cd01651">
    <property type="entry name" value="RT_G2_intron"/>
    <property type="match status" value="1"/>
</dbReference>